<evidence type="ECO:0000259" key="4">
    <source>
        <dbReference type="PROSITE" id="PS50937"/>
    </source>
</evidence>
<feature type="domain" description="HTH merR-type" evidence="4">
    <location>
        <begin position="1"/>
        <end position="68"/>
    </location>
</feature>
<dbReference type="SUPFAM" id="SSF46955">
    <property type="entry name" value="Putative DNA-binding domain"/>
    <property type="match status" value="1"/>
</dbReference>
<sequence length="289" mass="33858">MLISEVSKICNITKKAISYYEQQGLLDLKCSENGYRNYNEDDIAILKEIAIYRKLGLSVPDIKLILTSKDKSKALHDFKFIKEFRLQQEKVQFDCFNYLLESESSIEEAFNEVGYKLDANMTIKDKLLLAFPGNYGLYLYFHFGKFFDEKIDTNDKIIAYNRIVEFLDNMGNLEFPEDLQVFLAESFDALSRTHLKKMAADFDSIMNDLDNYLEVNLESVVGYLEYRNSDDFKASPAYRMQQILVEFQKSSGYYDIFISNLKIISSSYRTYLEKLHVANEKFISRFPQR</sequence>
<dbReference type="Gene3D" id="1.10.1660.10">
    <property type="match status" value="1"/>
</dbReference>
<reference evidence="5 6" key="1">
    <citation type="journal article" date="2015" name="Int. Biodeterior. Biodegradation">
        <title>Physiological and genetic screening methods for the isolation of methyl tert-butyl ether-degrading bacteria for bioremediation purposes.</title>
        <authorList>
            <person name="Guisado I.M."/>
            <person name="Purswani J."/>
            <person name="Gonzalez Lopez J."/>
            <person name="Pozo C."/>
        </authorList>
    </citation>
    <scope>NUCLEOTIDE SEQUENCE [LARGE SCALE GENOMIC DNA]</scope>
    <source>
        <strain evidence="5 6">SH7</strain>
    </source>
</reference>
<keyword evidence="2" id="KW-0238">DNA-binding</keyword>
<dbReference type="InterPro" id="IPR009061">
    <property type="entry name" value="DNA-bd_dom_put_sf"/>
</dbReference>
<proteinExistence type="predicted"/>
<name>A0A0W1AXL4_9BACL</name>
<dbReference type="PANTHER" id="PTHR30204">
    <property type="entry name" value="REDOX-CYCLING DRUG-SENSING TRANSCRIPTIONAL ACTIVATOR SOXR"/>
    <property type="match status" value="1"/>
</dbReference>
<evidence type="ECO:0000313" key="6">
    <source>
        <dbReference type="Proteomes" id="UP000054709"/>
    </source>
</evidence>
<dbReference type="Pfam" id="PF13411">
    <property type="entry name" value="MerR_1"/>
    <property type="match status" value="1"/>
</dbReference>
<evidence type="ECO:0000256" key="2">
    <source>
        <dbReference type="ARBA" id="ARBA00023125"/>
    </source>
</evidence>
<keyword evidence="6" id="KW-1185">Reference proteome</keyword>
<dbReference type="Proteomes" id="UP000054709">
    <property type="component" value="Unassembled WGS sequence"/>
</dbReference>
<comment type="caution">
    <text evidence="5">The sequence shown here is derived from an EMBL/GenBank/DDBJ whole genome shotgun (WGS) entry which is preliminary data.</text>
</comment>
<dbReference type="RefSeq" id="WP_060623952.1">
    <property type="nucleotide sequence ID" value="NZ_LCZJ02000023.1"/>
</dbReference>
<evidence type="ECO:0000256" key="1">
    <source>
        <dbReference type="ARBA" id="ARBA00023015"/>
    </source>
</evidence>
<protein>
    <recommendedName>
        <fullName evidence="4">HTH merR-type domain-containing protein</fullName>
    </recommendedName>
</protein>
<dbReference type="AlphaFoldDB" id="A0A0W1AXL4"/>
<keyword evidence="1" id="KW-0805">Transcription regulation</keyword>
<keyword evidence="3" id="KW-0804">Transcription</keyword>
<dbReference type="InterPro" id="IPR047057">
    <property type="entry name" value="MerR_fam"/>
</dbReference>
<organism evidence="5 6">
    <name type="scientific">Paenibacillus etheri</name>
    <dbReference type="NCBI Taxonomy" id="1306852"/>
    <lineage>
        <taxon>Bacteria</taxon>
        <taxon>Bacillati</taxon>
        <taxon>Bacillota</taxon>
        <taxon>Bacilli</taxon>
        <taxon>Bacillales</taxon>
        <taxon>Paenibacillaceae</taxon>
        <taxon>Paenibacillus</taxon>
    </lineage>
</organism>
<evidence type="ECO:0000256" key="3">
    <source>
        <dbReference type="ARBA" id="ARBA00023163"/>
    </source>
</evidence>
<dbReference type="PANTHER" id="PTHR30204:SF94">
    <property type="entry name" value="HEAVY METAL-DEPENDENT TRANSCRIPTIONAL REGULATOR HI_0293-RELATED"/>
    <property type="match status" value="1"/>
</dbReference>
<dbReference type="GO" id="GO:0003677">
    <property type="term" value="F:DNA binding"/>
    <property type="evidence" value="ECO:0007669"/>
    <property type="project" value="UniProtKB-KW"/>
</dbReference>
<gene>
    <name evidence="5" type="ORF">UQ64_16345</name>
</gene>
<accession>A0A0W1AXL4</accession>
<dbReference type="PROSITE" id="PS50937">
    <property type="entry name" value="HTH_MERR_2"/>
    <property type="match status" value="1"/>
</dbReference>
<dbReference type="CDD" id="cd00592">
    <property type="entry name" value="HTH_MerR-like"/>
    <property type="match status" value="1"/>
</dbReference>
<dbReference type="GO" id="GO:0003700">
    <property type="term" value="F:DNA-binding transcription factor activity"/>
    <property type="evidence" value="ECO:0007669"/>
    <property type="project" value="InterPro"/>
</dbReference>
<dbReference type="EMBL" id="LCZJ02000023">
    <property type="protein sequence ID" value="KTD86040.1"/>
    <property type="molecule type" value="Genomic_DNA"/>
</dbReference>
<dbReference type="SMART" id="SM00422">
    <property type="entry name" value="HTH_MERR"/>
    <property type="match status" value="1"/>
</dbReference>
<evidence type="ECO:0000313" key="5">
    <source>
        <dbReference type="EMBL" id="KTD86040.1"/>
    </source>
</evidence>
<dbReference type="InterPro" id="IPR000551">
    <property type="entry name" value="MerR-type_HTH_dom"/>
</dbReference>